<comment type="caution">
    <text evidence="6">The sequence shown here is derived from an EMBL/GenBank/DDBJ whole genome shotgun (WGS) entry which is preliminary data.</text>
</comment>
<dbReference type="SUPFAM" id="SSF46894">
    <property type="entry name" value="C-terminal effector domain of the bipartite response regulators"/>
    <property type="match status" value="1"/>
</dbReference>
<dbReference type="EMBL" id="AYLO01000056">
    <property type="protein sequence ID" value="ESS72417.1"/>
    <property type="molecule type" value="Genomic_DNA"/>
</dbReference>
<dbReference type="PRINTS" id="PR00038">
    <property type="entry name" value="HTHLUXR"/>
</dbReference>
<dbReference type="OrthoDB" id="9796655at2"/>
<dbReference type="GO" id="GO:0003677">
    <property type="term" value="F:DNA binding"/>
    <property type="evidence" value="ECO:0007669"/>
    <property type="project" value="UniProtKB-KW"/>
</dbReference>
<dbReference type="GO" id="GO:0006355">
    <property type="term" value="P:regulation of DNA-templated transcription"/>
    <property type="evidence" value="ECO:0007669"/>
    <property type="project" value="InterPro"/>
</dbReference>
<reference evidence="6 7" key="1">
    <citation type="journal article" date="2013" name="Genome Announc.">
        <title>Draft Genome Sequence of the Methanotrophic Gammaproteobacterium Methyloglobulus morosus DSM 22980 Strain KoM1.</title>
        <authorList>
            <person name="Poehlein A."/>
            <person name="Deutzmann J.S."/>
            <person name="Daniel R."/>
            <person name="Simeonova D.D."/>
        </authorList>
    </citation>
    <scope>NUCLEOTIDE SEQUENCE [LARGE SCALE GENOMIC DNA]</scope>
    <source>
        <strain evidence="6 7">KoM1</strain>
    </source>
</reference>
<sequence>MNKTSVLLVDDHAIVRAGFRMLLAATDSIEIIAEAERGEAACQLYLEKKPDVVVLDLSMPGIGGLECIRRICDRVPEAKILVFSVHEENVYVSRALEAGAKGYITKSSAPNILVEAILKIAAGGMYFEPGLEKSYPNFVGNHLAEVDYKNLMNTLTPKEFDIFCLLAKGLTTHKIAGELCLSYKTVANYATQIKTKFNAATVAELAHIATALGVLKK</sequence>
<dbReference type="RefSeq" id="WP_023494583.1">
    <property type="nucleotide sequence ID" value="NZ_AYLO01000056.1"/>
</dbReference>
<dbReference type="InterPro" id="IPR039420">
    <property type="entry name" value="WalR-like"/>
</dbReference>
<dbReference type="STRING" id="1116472.MGMO_58c00240"/>
<evidence type="ECO:0000313" key="6">
    <source>
        <dbReference type="EMBL" id="ESS72417.1"/>
    </source>
</evidence>
<name>V5C1R1_9GAMM</name>
<dbReference type="InterPro" id="IPR001789">
    <property type="entry name" value="Sig_transdc_resp-reg_receiver"/>
</dbReference>
<dbReference type="Pfam" id="PF00072">
    <property type="entry name" value="Response_reg"/>
    <property type="match status" value="1"/>
</dbReference>
<dbReference type="InterPro" id="IPR000792">
    <property type="entry name" value="Tscrpt_reg_LuxR_C"/>
</dbReference>
<dbReference type="CDD" id="cd06170">
    <property type="entry name" value="LuxR_C_like"/>
    <property type="match status" value="1"/>
</dbReference>
<dbReference type="SMART" id="SM00421">
    <property type="entry name" value="HTH_LUXR"/>
    <property type="match status" value="1"/>
</dbReference>
<dbReference type="PANTHER" id="PTHR43214:SF43">
    <property type="entry name" value="TWO-COMPONENT RESPONSE REGULATOR"/>
    <property type="match status" value="1"/>
</dbReference>
<dbReference type="InterPro" id="IPR016032">
    <property type="entry name" value="Sig_transdc_resp-reg_C-effctor"/>
</dbReference>
<dbReference type="SUPFAM" id="SSF52172">
    <property type="entry name" value="CheY-like"/>
    <property type="match status" value="1"/>
</dbReference>
<evidence type="ECO:0000259" key="4">
    <source>
        <dbReference type="PROSITE" id="PS50043"/>
    </source>
</evidence>
<feature type="domain" description="Response regulatory" evidence="5">
    <location>
        <begin position="5"/>
        <end position="121"/>
    </location>
</feature>
<dbReference type="SMART" id="SM00448">
    <property type="entry name" value="REC"/>
    <property type="match status" value="1"/>
</dbReference>
<dbReference type="PATRIC" id="fig|1116472.3.peg.1817"/>
<gene>
    <name evidence="6" type="primary">exaE</name>
    <name evidence="6" type="ORF">MGMO_58c00240</name>
</gene>
<dbReference type="PROSITE" id="PS50043">
    <property type="entry name" value="HTH_LUXR_2"/>
    <property type="match status" value="1"/>
</dbReference>
<protein>
    <submittedName>
        <fullName evidence="6">Transcriptional activator protein ExaE</fullName>
    </submittedName>
</protein>
<keyword evidence="2" id="KW-0238">DNA-binding</keyword>
<dbReference type="PROSITE" id="PS50110">
    <property type="entry name" value="RESPONSE_REGULATORY"/>
    <property type="match status" value="1"/>
</dbReference>
<keyword evidence="1 3" id="KW-0597">Phosphoprotein</keyword>
<dbReference type="AlphaFoldDB" id="V5C1R1"/>
<dbReference type="PANTHER" id="PTHR43214">
    <property type="entry name" value="TWO-COMPONENT RESPONSE REGULATOR"/>
    <property type="match status" value="1"/>
</dbReference>
<evidence type="ECO:0000313" key="7">
    <source>
        <dbReference type="Proteomes" id="UP000017842"/>
    </source>
</evidence>
<evidence type="ECO:0000256" key="2">
    <source>
        <dbReference type="ARBA" id="ARBA00023125"/>
    </source>
</evidence>
<dbReference type="eggNOG" id="COG2197">
    <property type="taxonomic scope" value="Bacteria"/>
</dbReference>
<dbReference type="Gene3D" id="3.40.50.2300">
    <property type="match status" value="1"/>
</dbReference>
<dbReference type="Proteomes" id="UP000017842">
    <property type="component" value="Unassembled WGS sequence"/>
</dbReference>
<dbReference type="InterPro" id="IPR058245">
    <property type="entry name" value="NreC/VraR/RcsB-like_REC"/>
</dbReference>
<evidence type="ECO:0000259" key="5">
    <source>
        <dbReference type="PROSITE" id="PS50110"/>
    </source>
</evidence>
<organism evidence="6 7">
    <name type="scientific">Methyloglobulus morosus KoM1</name>
    <dbReference type="NCBI Taxonomy" id="1116472"/>
    <lineage>
        <taxon>Bacteria</taxon>
        <taxon>Pseudomonadati</taxon>
        <taxon>Pseudomonadota</taxon>
        <taxon>Gammaproteobacteria</taxon>
        <taxon>Methylococcales</taxon>
        <taxon>Methylococcaceae</taxon>
        <taxon>Methyloglobulus</taxon>
    </lineage>
</organism>
<evidence type="ECO:0000256" key="1">
    <source>
        <dbReference type="ARBA" id="ARBA00022553"/>
    </source>
</evidence>
<evidence type="ECO:0000256" key="3">
    <source>
        <dbReference type="PROSITE-ProRule" id="PRU00169"/>
    </source>
</evidence>
<dbReference type="Pfam" id="PF00196">
    <property type="entry name" value="GerE"/>
    <property type="match status" value="1"/>
</dbReference>
<feature type="domain" description="HTH luxR-type" evidence="4">
    <location>
        <begin position="148"/>
        <end position="213"/>
    </location>
</feature>
<accession>V5C1R1</accession>
<dbReference type="GO" id="GO:0000160">
    <property type="term" value="P:phosphorelay signal transduction system"/>
    <property type="evidence" value="ECO:0007669"/>
    <property type="project" value="InterPro"/>
</dbReference>
<dbReference type="CDD" id="cd17535">
    <property type="entry name" value="REC_NarL-like"/>
    <property type="match status" value="1"/>
</dbReference>
<dbReference type="InterPro" id="IPR011006">
    <property type="entry name" value="CheY-like_superfamily"/>
</dbReference>
<keyword evidence="7" id="KW-1185">Reference proteome</keyword>
<feature type="modified residue" description="4-aspartylphosphate" evidence="3">
    <location>
        <position position="56"/>
    </location>
</feature>
<proteinExistence type="predicted"/>